<evidence type="ECO:0000313" key="9">
    <source>
        <dbReference type="Proteomes" id="UP000198757"/>
    </source>
</evidence>
<keyword evidence="4" id="KW-0378">Hydrolase</keyword>
<reference evidence="9" key="1">
    <citation type="submission" date="2016-10" db="EMBL/GenBank/DDBJ databases">
        <authorList>
            <person name="Varghese N."/>
            <person name="Submissions S."/>
        </authorList>
    </citation>
    <scope>NUCLEOTIDE SEQUENCE [LARGE SCALE GENOMIC DNA]</scope>
    <source>
        <strain evidence="9">DSM 25811 / CCM 8410 / LMG 26954 / E90</strain>
    </source>
</reference>
<evidence type="ECO:0000256" key="2">
    <source>
        <dbReference type="ARBA" id="ARBA00022475"/>
    </source>
</evidence>
<dbReference type="InterPro" id="IPR036938">
    <property type="entry name" value="PAP2/HPO_sf"/>
</dbReference>
<keyword evidence="9" id="KW-1185">Reference proteome</keyword>
<gene>
    <name evidence="8" type="ORF">SAMN04487894_11032</name>
</gene>
<dbReference type="SUPFAM" id="SSF48317">
    <property type="entry name" value="Acid phosphatase/Vanadium-dependent haloperoxidase"/>
    <property type="match status" value="1"/>
</dbReference>
<dbReference type="SMART" id="SM00014">
    <property type="entry name" value="acidPPc"/>
    <property type="match status" value="1"/>
</dbReference>
<feature type="domain" description="Phosphatidic acid phosphatase type 2/haloperoxidase" evidence="7">
    <location>
        <begin position="184"/>
        <end position="300"/>
    </location>
</feature>
<dbReference type="EMBL" id="FMZO01000010">
    <property type="protein sequence ID" value="SDD53283.1"/>
    <property type="molecule type" value="Genomic_DNA"/>
</dbReference>
<sequence>MIVHSLYSPIFVGNKFSLYPVRYFLYCWLFVALSHLCGAQTPLNTPRKDTAIAIGPRAAWDNRCADSLREKGCPDEAGDTDSLVQYKLNGAFFKSIFSDAEYVVTRPAHWQGRDFRNLGIVMGTTGALLLADREIKRIVQRNQHPVINSVANIVEPFGNRYSPYIMAGMYVAGAAIKDPGLKNAALLTFKSYAISTSLYLLTKSMIRRNRPAYTNNSLDFHPPFSSDRYHTSFPSGHTLTVMTLATAVSEAYGQQHRWIPWVAYSIAGLTGVSRIYHNRHWSSDVWIGASLGYFVTRSVFKNNRVKKRTGLQVVWR</sequence>
<name>A0A1G6VIS6_NIADE</name>
<dbReference type="PANTHER" id="PTHR14969">
    <property type="entry name" value="SPHINGOSINE-1-PHOSPHATE PHOSPHOHYDROLASE"/>
    <property type="match status" value="1"/>
</dbReference>
<evidence type="ECO:0000259" key="7">
    <source>
        <dbReference type="SMART" id="SM00014"/>
    </source>
</evidence>
<evidence type="ECO:0000256" key="4">
    <source>
        <dbReference type="ARBA" id="ARBA00022801"/>
    </source>
</evidence>
<evidence type="ECO:0000256" key="6">
    <source>
        <dbReference type="ARBA" id="ARBA00023136"/>
    </source>
</evidence>
<accession>A0A1G6VIS6</accession>
<dbReference type="Pfam" id="PF01569">
    <property type="entry name" value="PAP2"/>
    <property type="match status" value="1"/>
</dbReference>
<dbReference type="Gene3D" id="1.20.144.10">
    <property type="entry name" value="Phosphatidic acid phosphatase type 2/haloperoxidase"/>
    <property type="match status" value="1"/>
</dbReference>
<dbReference type="PANTHER" id="PTHR14969:SF62">
    <property type="entry name" value="DECAPRENYLPHOSPHORYL-5-PHOSPHORIBOSE PHOSPHATASE RV3807C-RELATED"/>
    <property type="match status" value="1"/>
</dbReference>
<keyword evidence="3" id="KW-0812">Transmembrane</keyword>
<dbReference type="STRING" id="1285928.SAMN04487894_11032"/>
<evidence type="ECO:0000256" key="3">
    <source>
        <dbReference type="ARBA" id="ARBA00022692"/>
    </source>
</evidence>
<protein>
    <submittedName>
        <fullName evidence="8">PAP2 superfamily protein</fullName>
    </submittedName>
</protein>
<keyword evidence="5" id="KW-1133">Transmembrane helix</keyword>
<dbReference type="GO" id="GO:0016787">
    <property type="term" value="F:hydrolase activity"/>
    <property type="evidence" value="ECO:0007669"/>
    <property type="project" value="UniProtKB-KW"/>
</dbReference>
<evidence type="ECO:0000313" key="8">
    <source>
        <dbReference type="EMBL" id="SDD53283.1"/>
    </source>
</evidence>
<proteinExistence type="predicted"/>
<dbReference type="Proteomes" id="UP000198757">
    <property type="component" value="Unassembled WGS sequence"/>
</dbReference>
<dbReference type="AlphaFoldDB" id="A0A1G6VIS6"/>
<dbReference type="InterPro" id="IPR000326">
    <property type="entry name" value="PAP2/HPO"/>
</dbReference>
<keyword evidence="6" id="KW-0472">Membrane</keyword>
<evidence type="ECO:0000256" key="1">
    <source>
        <dbReference type="ARBA" id="ARBA00004651"/>
    </source>
</evidence>
<organism evidence="8 9">
    <name type="scientific">Niabella drilacis (strain DSM 25811 / CCM 8410 / CCUG 62505 / LMG 26954 / E90)</name>
    <dbReference type="NCBI Taxonomy" id="1285928"/>
    <lineage>
        <taxon>Bacteria</taxon>
        <taxon>Pseudomonadati</taxon>
        <taxon>Bacteroidota</taxon>
        <taxon>Chitinophagia</taxon>
        <taxon>Chitinophagales</taxon>
        <taxon>Chitinophagaceae</taxon>
        <taxon>Niabella</taxon>
    </lineage>
</organism>
<dbReference type="GO" id="GO:0005886">
    <property type="term" value="C:plasma membrane"/>
    <property type="evidence" value="ECO:0007669"/>
    <property type="project" value="UniProtKB-SubCell"/>
</dbReference>
<keyword evidence="2" id="KW-1003">Cell membrane</keyword>
<evidence type="ECO:0000256" key="5">
    <source>
        <dbReference type="ARBA" id="ARBA00022989"/>
    </source>
</evidence>
<comment type="subcellular location">
    <subcellularLocation>
        <location evidence="1">Cell membrane</location>
        <topology evidence="1">Multi-pass membrane protein</topology>
    </subcellularLocation>
</comment>